<dbReference type="Proteomes" id="UP001248709">
    <property type="component" value="Unassembled WGS sequence"/>
</dbReference>
<evidence type="ECO:0000313" key="1">
    <source>
        <dbReference type="EMBL" id="MDT3429125.1"/>
    </source>
</evidence>
<name>A0ABU3HEI2_9BACL</name>
<keyword evidence="2" id="KW-1185">Reference proteome</keyword>
<organism evidence="1 2">
    <name type="scientific">Paenibacillus forsythiae</name>
    <dbReference type="NCBI Taxonomy" id="365616"/>
    <lineage>
        <taxon>Bacteria</taxon>
        <taxon>Bacillati</taxon>
        <taxon>Bacillota</taxon>
        <taxon>Bacilli</taxon>
        <taxon>Bacillales</taxon>
        <taxon>Paenibacillaceae</taxon>
        <taxon>Paenibacillus</taxon>
    </lineage>
</organism>
<proteinExistence type="predicted"/>
<comment type="caution">
    <text evidence="1">The sequence shown here is derived from an EMBL/GenBank/DDBJ whole genome shotgun (WGS) entry which is preliminary data.</text>
</comment>
<sequence length="177" mass="20468">MSEFSESYHLRTDNQQDVVNLIKETNNKGYVFPAQNGWVTFVVEGSAFDIDESVISQNPGILVHYIFAEDHGWELRVFRKDDLIFEYACGWTDEIQIEKSVFNIDVLTELIMEQGNSAEGIESLFDVGEETFNMEQPPAYTVAEKLGLTYYEWLSADYLGRDDIDEHILVVEYKEKK</sequence>
<evidence type="ECO:0000313" key="2">
    <source>
        <dbReference type="Proteomes" id="UP001248709"/>
    </source>
</evidence>
<dbReference type="RefSeq" id="WP_025696468.1">
    <property type="nucleotide sequence ID" value="NZ_JAUSUY010000036.1"/>
</dbReference>
<accession>A0ABU3HEI2</accession>
<dbReference type="EMBL" id="JAUSUY010000036">
    <property type="protein sequence ID" value="MDT3429125.1"/>
    <property type="molecule type" value="Genomic_DNA"/>
</dbReference>
<gene>
    <name evidence="1" type="ORF">J2Z22_004725</name>
</gene>
<protein>
    <submittedName>
        <fullName evidence="1">Uncharacterized protein</fullName>
    </submittedName>
</protein>
<reference evidence="1 2" key="1">
    <citation type="submission" date="2023-07" db="EMBL/GenBank/DDBJ databases">
        <title>Genomic Encyclopedia of Type Strains, Phase IV (KMG-IV): sequencing the most valuable type-strain genomes for metagenomic binning, comparative biology and taxonomic classification.</title>
        <authorList>
            <person name="Goeker M."/>
        </authorList>
    </citation>
    <scope>NUCLEOTIDE SEQUENCE [LARGE SCALE GENOMIC DNA]</scope>
    <source>
        <strain evidence="1 2">T98</strain>
    </source>
</reference>